<feature type="active site" evidence="5">
    <location>
        <position position="86"/>
    </location>
</feature>
<organism evidence="7 8">
    <name type="scientific">Streptomyces guryensis</name>
    <dbReference type="NCBI Taxonomy" id="2886947"/>
    <lineage>
        <taxon>Bacteria</taxon>
        <taxon>Bacillati</taxon>
        <taxon>Actinomycetota</taxon>
        <taxon>Actinomycetes</taxon>
        <taxon>Kitasatosporales</taxon>
        <taxon>Streptomycetaceae</taxon>
        <taxon>Streptomyces</taxon>
    </lineage>
</organism>
<dbReference type="AlphaFoldDB" id="A0A9Q3Z860"/>
<evidence type="ECO:0000256" key="2">
    <source>
        <dbReference type="ARBA" id="ARBA00023315"/>
    </source>
</evidence>
<dbReference type="PANTHER" id="PTHR42681:SF1">
    <property type="entry name" value="MALONYL-COA-ACYL CARRIER PROTEIN TRANSACYLASE, MITOCHONDRIAL"/>
    <property type="match status" value="1"/>
</dbReference>
<feature type="active site" evidence="5">
    <location>
        <position position="190"/>
    </location>
</feature>
<dbReference type="SMART" id="SM00827">
    <property type="entry name" value="PKS_AT"/>
    <property type="match status" value="1"/>
</dbReference>
<dbReference type="EMBL" id="JAJSBI010000024">
    <property type="protein sequence ID" value="MCD9878921.1"/>
    <property type="molecule type" value="Genomic_DNA"/>
</dbReference>
<comment type="similarity">
    <text evidence="4">Belongs to the fabD family.</text>
</comment>
<evidence type="ECO:0000259" key="6">
    <source>
        <dbReference type="SMART" id="SM00827"/>
    </source>
</evidence>
<dbReference type="PIRSF" id="PIRSF000446">
    <property type="entry name" value="Mct"/>
    <property type="match status" value="1"/>
</dbReference>
<dbReference type="GO" id="GO:0005829">
    <property type="term" value="C:cytosol"/>
    <property type="evidence" value="ECO:0007669"/>
    <property type="project" value="TreeGrafter"/>
</dbReference>
<evidence type="ECO:0000256" key="4">
    <source>
        <dbReference type="PIRNR" id="PIRNR000446"/>
    </source>
</evidence>
<dbReference type="Gene3D" id="3.30.70.250">
    <property type="entry name" value="Malonyl-CoA ACP transacylase, ACP-binding"/>
    <property type="match status" value="1"/>
</dbReference>
<dbReference type="GO" id="GO:0004314">
    <property type="term" value="F:[acyl-carrier-protein] S-malonyltransferase activity"/>
    <property type="evidence" value="ECO:0007669"/>
    <property type="project" value="UniProtKB-EC"/>
</dbReference>
<dbReference type="SUPFAM" id="SSF55048">
    <property type="entry name" value="Probable ACP-binding domain of malonyl-CoA ACP transacylase"/>
    <property type="match status" value="1"/>
</dbReference>
<evidence type="ECO:0000256" key="5">
    <source>
        <dbReference type="PIRSR" id="PIRSR000446-1"/>
    </source>
</evidence>
<dbReference type="InterPro" id="IPR016036">
    <property type="entry name" value="Malonyl_transacylase_ACP-bd"/>
</dbReference>
<evidence type="ECO:0000256" key="1">
    <source>
        <dbReference type="ARBA" id="ARBA00022679"/>
    </source>
</evidence>
<reference evidence="7" key="1">
    <citation type="submission" date="2021-12" db="EMBL/GenBank/DDBJ databases">
        <authorList>
            <person name="Lee J.-H."/>
            <person name="Kim S.-B."/>
        </authorList>
    </citation>
    <scope>NUCLEOTIDE SEQUENCE</scope>
    <source>
        <strain evidence="7">NR30</strain>
    </source>
</reference>
<evidence type="ECO:0000256" key="3">
    <source>
        <dbReference type="ARBA" id="ARBA00048462"/>
    </source>
</evidence>
<dbReference type="InterPro" id="IPR014043">
    <property type="entry name" value="Acyl_transferase_dom"/>
</dbReference>
<dbReference type="RefSeq" id="WP_232653121.1">
    <property type="nucleotide sequence ID" value="NZ_JAJSBI010000024.1"/>
</dbReference>
<dbReference type="Proteomes" id="UP001108029">
    <property type="component" value="Unassembled WGS sequence"/>
</dbReference>
<dbReference type="InterPro" id="IPR004410">
    <property type="entry name" value="Malonyl_CoA-ACP_transAc_FabD"/>
</dbReference>
<proteinExistence type="inferred from homology"/>
<evidence type="ECO:0000313" key="8">
    <source>
        <dbReference type="Proteomes" id="UP001108029"/>
    </source>
</evidence>
<comment type="caution">
    <text evidence="7">The sequence shown here is derived from an EMBL/GenBank/DDBJ whole genome shotgun (WGS) entry which is preliminary data.</text>
</comment>
<comment type="catalytic activity">
    <reaction evidence="3 4">
        <text>holo-[ACP] + malonyl-CoA = malonyl-[ACP] + CoA</text>
        <dbReference type="Rhea" id="RHEA:41792"/>
        <dbReference type="Rhea" id="RHEA-COMP:9623"/>
        <dbReference type="Rhea" id="RHEA-COMP:9685"/>
        <dbReference type="ChEBI" id="CHEBI:57287"/>
        <dbReference type="ChEBI" id="CHEBI:57384"/>
        <dbReference type="ChEBI" id="CHEBI:64479"/>
        <dbReference type="ChEBI" id="CHEBI:78449"/>
        <dbReference type="EC" id="2.3.1.39"/>
    </reaction>
</comment>
<dbReference type="InterPro" id="IPR016035">
    <property type="entry name" value="Acyl_Trfase/lysoPLipase"/>
</dbReference>
<dbReference type="InterPro" id="IPR024925">
    <property type="entry name" value="Malonyl_CoA-ACP_transAc"/>
</dbReference>
<keyword evidence="1 4" id="KW-0808">Transferase</keyword>
<dbReference type="NCBIfam" id="TIGR00128">
    <property type="entry name" value="fabD"/>
    <property type="match status" value="1"/>
</dbReference>
<name>A0A9Q3Z860_9ACTN</name>
<dbReference type="SUPFAM" id="SSF52151">
    <property type="entry name" value="FabD/lysophospholipase-like"/>
    <property type="match status" value="1"/>
</dbReference>
<feature type="domain" description="Malonyl-CoA:ACP transacylase (MAT)" evidence="6">
    <location>
        <begin position="6"/>
        <end position="284"/>
    </location>
</feature>
<dbReference type="InterPro" id="IPR001227">
    <property type="entry name" value="Ac_transferase_dom_sf"/>
</dbReference>
<accession>A0A9Q3Z860</accession>
<dbReference type="Pfam" id="PF00698">
    <property type="entry name" value="Acyl_transf_1"/>
    <property type="match status" value="1"/>
</dbReference>
<sequence length="284" mass="30772">MQVIGFPGQGSQAKGMGRELFARYPELVAQADEELGYSIERCCIEDPRGELRNTRLAQPALYVVEALAYLQHRQDHPEPDVLMGHSVGEYAALFAAGVFDFATGLRLVRRRGELMADGTPGTMAALLGLDLPEVQDLLERSELTELDVALHNAPGQVALAGPEEAVDRLVDVAAAADVRCVRLNVSGPFHSRYMRRAAQGFAEELARIEIAAPRIPVVANATALPHEPGRVADALVAQITRPVLWRESVERLLADGDLTFVELGPGTTLTGMVQRIRRAVAAPL</sequence>
<dbReference type="GO" id="GO:0006633">
    <property type="term" value="P:fatty acid biosynthetic process"/>
    <property type="evidence" value="ECO:0007669"/>
    <property type="project" value="TreeGrafter"/>
</dbReference>
<dbReference type="InterPro" id="IPR050858">
    <property type="entry name" value="Mal-CoA-ACP_Trans/PKS_FabD"/>
</dbReference>
<gene>
    <name evidence="7" type="primary">fabD</name>
    <name evidence="7" type="ORF">LJ657_36015</name>
</gene>
<evidence type="ECO:0000313" key="7">
    <source>
        <dbReference type="EMBL" id="MCD9878921.1"/>
    </source>
</evidence>
<keyword evidence="2 4" id="KW-0012">Acyltransferase</keyword>
<protein>
    <recommendedName>
        <fullName evidence="4">Malonyl CoA-acyl carrier protein transacylase</fullName>
        <ecNumber evidence="4">2.3.1.39</ecNumber>
    </recommendedName>
</protein>
<dbReference type="PANTHER" id="PTHR42681">
    <property type="entry name" value="MALONYL-COA-ACYL CARRIER PROTEIN TRANSACYLASE, MITOCHONDRIAL"/>
    <property type="match status" value="1"/>
</dbReference>
<dbReference type="EC" id="2.3.1.39" evidence="4"/>
<dbReference type="Gene3D" id="3.40.366.10">
    <property type="entry name" value="Malonyl-Coenzyme A Acyl Carrier Protein, domain 2"/>
    <property type="match status" value="1"/>
</dbReference>
<keyword evidence="8" id="KW-1185">Reference proteome</keyword>